<feature type="transmembrane region" description="Helical" evidence="2">
    <location>
        <begin position="28"/>
        <end position="47"/>
    </location>
</feature>
<reference evidence="4 5" key="1">
    <citation type="journal article" date="2008" name="Int. J. Syst. Evol. Microbiol.">
        <title>Nocardioides daphniae sp. nov., isolated from Daphnia cucullata (Crustacea: Cladocera).</title>
        <authorList>
            <person name="Toth E.M."/>
            <person name="Keki Z."/>
            <person name="Homonnay Z.G."/>
            <person name="Borsodi A.K."/>
            <person name="Marialigeti K."/>
            <person name="Schumann P."/>
        </authorList>
    </citation>
    <scope>NUCLEOTIDE SEQUENCE [LARGE SCALE GENOMIC DNA]</scope>
    <source>
        <strain evidence="4 5">JCM 16608</strain>
    </source>
</reference>
<feature type="compositionally biased region" description="Acidic residues" evidence="1">
    <location>
        <begin position="157"/>
        <end position="174"/>
    </location>
</feature>
<dbReference type="EMBL" id="CP038462">
    <property type="protein sequence ID" value="QCC76350.1"/>
    <property type="molecule type" value="Genomic_DNA"/>
</dbReference>
<keyword evidence="2" id="KW-0472">Membrane</keyword>
<protein>
    <submittedName>
        <fullName evidence="4">Uncharacterized protein</fullName>
    </submittedName>
</protein>
<keyword evidence="2" id="KW-1133">Transmembrane helix</keyword>
<dbReference type="Proteomes" id="UP000297025">
    <property type="component" value="Chromosome"/>
</dbReference>
<reference evidence="4" key="4">
    <citation type="submission" date="2019-03" db="EMBL/GenBank/DDBJ databases">
        <authorList>
            <person name="Huang Y."/>
        </authorList>
    </citation>
    <scope>NUCLEOTIDE SEQUENCE</scope>
    <source>
        <strain evidence="4">JCM 16608</strain>
    </source>
</reference>
<feature type="region of interest" description="Disordered" evidence="1">
    <location>
        <begin position="149"/>
        <end position="180"/>
    </location>
</feature>
<accession>A0A4P7U8D5</accession>
<evidence type="ECO:0000256" key="2">
    <source>
        <dbReference type="SAM" id="Phobius"/>
    </source>
</evidence>
<keyword evidence="6" id="KW-1185">Reference proteome</keyword>
<gene>
    <name evidence="4" type="ORF">E2C04_02450</name>
    <name evidence="3" type="ORF">GCM10007231_02990</name>
</gene>
<keyword evidence="2" id="KW-0812">Transmembrane</keyword>
<proteinExistence type="predicted"/>
<dbReference type="OrthoDB" id="9942181at2"/>
<dbReference type="EMBL" id="BMCK01000001">
    <property type="protein sequence ID" value="GGD07684.1"/>
    <property type="molecule type" value="Genomic_DNA"/>
</dbReference>
<dbReference type="Proteomes" id="UP000630594">
    <property type="component" value="Unassembled WGS sequence"/>
</dbReference>
<name>A0A4P7U8D5_9ACTN</name>
<evidence type="ECO:0000313" key="5">
    <source>
        <dbReference type="Proteomes" id="UP000297025"/>
    </source>
</evidence>
<organism evidence="4 5">
    <name type="scientific">Nocardioides daphniae</name>
    <dbReference type="NCBI Taxonomy" id="402297"/>
    <lineage>
        <taxon>Bacteria</taxon>
        <taxon>Bacillati</taxon>
        <taxon>Actinomycetota</taxon>
        <taxon>Actinomycetes</taxon>
        <taxon>Propionibacteriales</taxon>
        <taxon>Nocardioidaceae</taxon>
        <taxon>Nocardioides</taxon>
    </lineage>
</organism>
<reference evidence="6" key="3">
    <citation type="journal article" date="2019" name="Int. J. Syst. Evol. Microbiol.">
        <title>The Global Catalogue of Microorganisms (GCM) 10K type strain sequencing project: providing services to taxonomists for standard genome sequencing and annotation.</title>
        <authorList>
            <consortium name="The Broad Institute Genomics Platform"/>
            <consortium name="The Broad Institute Genome Sequencing Center for Infectious Disease"/>
            <person name="Wu L."/>
            <person name="Ma J."/>
        </authorList>
    </citation>
    <scope>NUCLEOTIDE SEQUENCE [LARGE SCALE GENOMIC DNA]</scope>
    <source>
        <strain evidence="6">CCM 7403</strain>
    </source>
</reference>
<reference evidence="3" key="5">
    <citation type="submission" date="2024-05" db="EMBL/GenBank/DDBJ databases">
        <authorList>
            <person name="Sun Q."/>
            <person name="Sedlacek I."/>
        </authorList>
    </citation>
    <scope>NUCLEOTIDE SEQUENCE</scope>
    <source>
        <strain evidence="3">CCM 7403</strain>
    </source>
</reference>
<evidence type="ECO:0000313" key="3">
    <source>
        <dbReference type="EMBL" id="GGD07684.1"/>
    </source>
</evidence>
<evidence type="ECO:0000256" key="1">
    <source>
        <dbReference type="SAM" id="MobiDB-lite"/>
    </source>
</evidence>
<evidence type="ECO:0000313" key="6">
    <source>
        <dbReference type="Proteomes" id="UP000630594"/>
    </source>
</evidence>
<reference evidence="3" key="2">
    <citation type="journal article" date="2014" name="Int. J. Syst. Evol. Microbiol.">
        <title>Complete genome of a new Firmicutes species belonging to the dominant human colonic microbiota ('Ruminococcus bicirculans') reveals two chromosomes and a selective capacity to utilize plant glucans.</title>
        <authorList>
            <consortium name="NISC Comparative Sequencing Program"/>
            <person name="Wegmann U."/>
            <person name="Louis P."/>
            <person name="Goesmann A."/>
            <person name="Henrissat B."/>
            <person name="Duncan S.H."/>
            <person name="Flint H.J."/>
        </authorList>
    </citation>
    <scope>NUCLEOTIDE SEQUENCE</scope>
    <source>
        <strain evidence="3">CCM 7403</strain>
    </source>
</reference>
<dbReference type="RefSeq" id="WP_135831399.1">
    <property type="nucleotide sequence ID" value="NZ_BMCK01000001.1"/>
</dbReference>
<dbReference type="AlphaFoldDB" id="A0A4P7U8D5"/>
<sequence length="180" mass="18477">MLLVLFGIAALVVAGLITLPLAKSAGPGRVAAFAVLALVGVTGVLFLDHEGLLPGAEDADAKDQAALVSEHGEETRDRMVTELEKAAGVKVLQAPSVDALAETSSPTIWRLEQGLTLLCVTSDFPTMAEMACYGPDAMVGEGVTVVGAEGAEHADEDHAEEDHLDESGEVDPETESGAAG</sequence>
<dbReference type="KEGG" id="ndp:E2C04_02450"/>
<evidence type="ECO:0000313" key="4">
    <source>
        <dbReference type="EMBL" id="QCC76350.1"/>
    </source>
</evidence>